<evidence type="ECO:0000313" key="19">
    <source>
        <dbReference type="EMBL" id="GHF23295.1"/>
    </source>
</evidence>
<comment type="caution">
    <text evidence="19">The sequence shown here is derived from an EMBL/GenBank/DDBJ whole genome shotgun (WGS) entry which is preliminary data.</text>
</comment>
<dbReference type="PANTHER" id="PTHR22931">
    <property type="entry name" value="PHOSPHOENOLPYRUVATE DIKINASE-RELATED"/>
    <property type="match status" value="1"/>
</dbReference>
<keyword evidence="11 15" id="KW-0460">Magnesium</keyword>
<evidence type="ECO:0000256" key="4">
    <source>
        <dbReference type="ARBA" id="ARBA00011994"/>
    </source>
</evidence>
<evidence type="ECO:0000256" key="15">
    <source>
        <dbReference type="PIRSR" id="PIRSR000853-3"/>
    </source>
</evidence>
<dbReference type="InterPro" id="IPR000121">
    <property type="entry name" value="PEP_util_C"/>
</dbReference>
<feature type="binding site" evidence="14">
    <location>
        <position position="779"/>
    </location>
    <ligand>
        <name>substrate</name>
    </ligand>
</feature>
<dbReference type="Gene3D" id="1.10.189.10">
    <property type="entry name" value="Pyruvate Phosphate Dikinase, domain 2"/>
    <property type="match status" value="1"/>
</dbReference>
<evidence type="ECO:0000256" key="8">
    <source>
        <dbReference type="ARBA" id="ARBA00022741"/>
    </source>
</evidence>
<dbReference type="Proteomes" id="UP000630923">
    <property type="component" value="Unassembled WGS sequence"/>
</dbReference>
<feature type="domain" description="Pyruvate phosphate dikinase AMP/ATP-binding" evidence="17">
    <location>
        <begin position="60"/>
        <end position="365"/>
    </location>
</feature>
<reference evidence="19" key="1">
    <citation type="journal article" date="2014" name="Int. J. Syst. Evol. Microbiol.">
        <title>Complete genome sequence of Corynebacterium casei LMG S-19264T (=DSM 44701T), isolated from a smear-ripened cheese.</title>
        <authorList>
            <consortium name="US DOE Joint Genome Institute (JGI-PGF)"/>
            <person name="Walter F."/>
            <person name="Albersmeier A."/>
            <person name="Kalinowski J."/>
            <person name="Ruckert C."/>
        </authorList>
    </citation>
    <scope>NUCLEOTIDE SEQUENCE</scope>
    <source>
        <strain evidence="19">KCTC 42590</strain>
    </source>
</reference>
<keyword evidence="8" id="KW-0547">Nucleotide-binding</keyword>
<evidence type="ECO:0000256" key="12">
    <source>
        <dbReference type="PIRNR" id="PIRNR000853"/>
    </source>
</evidence>
<evidence type="ECO:0000313" key="20">
    <source>
        <dbReference type="Proteomes" id="UP000630923"/>
    </source>
</evidence>
<feature type="binding site" evidence="15">
    <location>
        <position position="782"/>
    </location>
    <ligand>
        <name>Mg(2+)</name>
        <dbReference type="ChEBI" id="CHEBI:18420"/>
    </ligand>
</feature>
<keyword evidence="7 15" id="KW-0479">Metal-binding</keyword>
<comment type="similarity">
    <text evidence="3 12">Belongs to the PEP-utilizing enzyme family.</text>
</comment>
<feature type="binding site" evidence="15">
    <location>
        <position position="758"/>
    </location>
    <ligand>
        <name>Mg(2+)</name>
        <dbReference type="ChEBI" id="CHEBI:18420"/>
    </ligand>
</feature>
<protein>
    <recommendedName>
        <fullName evidence="5 12">Pyruvate, phosphate dikinase</fullName>
        <ecNumber evidence="4 12">2.7.9.1</ecNumber>
    </recommendedName>
</protein>
<dbReference type="InterPro" id="IPR023151">
    <property type="entry name" value="PEP_util_CS"/>
</dbReference>
<feature type="active site" description="Tele-phosphohistidine intermediate" evidence="13">
    <location>
        <position position="468"/>
    </location>
</feature>
<feature type="binding site" evidence="14">
    <location>
        <position position="574"/>
    </location>
    <ligand>
        <name>substrate</name>
    </ligand>
</feature>
<name>A0A919ARD4_9PROT</name>
<dbReference type="Gene3D" id="1.20.80.30">
    <property type="match status" value="1"/>
</dbReference>
<dbReference type="EC" id="2.7.9.1" evidence="4 12"/>
<dbReference type="RefSeq" id="WP_191252010.1">
    <property type="nucleotide sequence ID" value="NZ_BNCI01000002.1"/>
</dbReference>
<dbReference type="Gene3D" id="3.50.30.10">
    <property type="entry name" value="Phosphohistidine domain"/>
    <property type="match status" value="1"/>
</dbReference>
<evidence type="ECO:0000256" key="13">
    <source>
        <dbReference type="PIRSR" id="PIRSR000853-1"/>
    </source>
</evidence>
<dbReference type="InterPro" id="IPR010121">
    <property type="entry name" value="Pyruvate_phosphate_dikinase"/>
</dbReference>
<feature type="domain" description="PEP-utilising enzyme mobile" evidence="16">
    <location>
        <begin position="435"/>
        <end position="516"/>
    </location>
</feature>
<keyword evidence="19" id="KW-0670">Pyruvate</keyword>
<comment type="cofactor">
    <cofactor evidence="1 12 15">
        <name>Mg(2+)</name>
        <dbReference type="ChEBI" id="CHEBI:18420"/>
    </cofactor>
</comment>
<reference evidence="19" key="2">
    <citation type="submission" date="2020-09" db="EMBL/GenBank/DDBJ databases">
        <authorList>
            <person name="Sun Q."/>
            <person name="Kim S."/>
        </authorList>
    </citation>
    <scope>NUCLEOTIDE SEQUENCE</scope>
    <source>
        <strain evidence="19">KCTC 42590</strain>
    </source>
</reference>
<dbReference type="Pfam" id="PF02896">
    <property type="entry name" value="PEP-utilizers_C"/>
    <property type="match status" value="1"/>
</dbReference>
<dbReference type="SUPFAM" id="SSF51621">
    <property type="entry name" value="Phosphoenolpyruvate/pyruvate domain"/>
    <property type="match status" value="1"/>
</dbReference>
<dbReference type="InterPro" id="IPR002192">
    <property type="entry name" value="PPDK_AMP/ATP-bd"/>
</dbReference>
<dbReference type="Pfam" id="PF01326">
    <property type="entry name" value="PPDK_N"/>
    <property type="match status" value="2"/>
</dbReference>
<evidence type="ECO:0000256" key="1">
    <source>
        <dbReference type="ARBA" id="ARBA00001946"/>
    </source>
</evidence>
<evidence type="ECO:0000259" key="17">
    <source>
        <dbReference type="Pfam" id="PF01326"/>
    </source>
</evidence>
<dbReference type="InterPro" id="IPR008279">
    <property type="entry name" value="PEP-util_enz_mobile_dom"/>
</dbReference>
<evidence type="ECO:0000256" key="7">
    <source>
        <dbReference type="ARBA" id="ARBA00022723"/>
    </source>
</evidence>
<feature type="binding site" evidence="14">
    <location>
        <position position="630"/>
    </location>
    <ligand>
        <name>substrate</name>
    </ligand>
</feature>
<dbReference type="Gene3D" id="3.30.1490.20">
    <property type="entry name" value="ATP-grasp fold, A domain"/>
    <property type="match status" value="1"/>
</dbReference>
<feature type="domain" description="PEP-utilising enzyme C-terminal" evidence="18">
    <location>
        <begin position="531"/>
        <end position="882"/>
    </location>
</feature>
<dbReference type="InterPro" id="IPR018274">
    <property type="entry name" value="PEP_util_AS"/>
</dbReference>
<dbReference type="Gene3D" id="3.30.470.20">
    <property type="entry name" value="ATP-grasp fold, B domain"/>
    <property type="match status" value="1"/>
</dbReference>
<comment type="catalytic activity">
    <reaction evidence="12">
        <text>pyruvate + phosphate + ATP = phosphoenolpyruvate + AMP + diphosphate + H(+)</text>
        <dbReference type="Rhea" id="RHEA:10756"/>
        <dbReference type="ChEBI" id="CHEBI:15361"/>
        <dbReference type="ChEBI" id="CHEBI:15378"/>
        <dbReference type="ChEBI" id="CHEBI:30616"/>
        <dbReference type="ChEBI" id="CHEBI:33019"/>
        <dbReference type="ChEBI" id="CHEBI:43474"/>
        <dbReference type="ChEBI" id="CHEBI:58702"/>
        <dbReference type="ChEBI" id="CHEBI:456215"/>
        <dbReference type="EC" id="2.7.9.1"/>
    </reaction>
</comment>
<feature type="binding site" evidence="14">
    <location>
        <position position="780"/>
    </location>
    <ligand>
        <name>substrate</name>
    </ligand>
</feature>
<dbReference type="SUPFAM" id="SSF56059">
    <property type="entry name" value="Glutathione synthetase ATP-binding domain-like"/>
    <property type="match status" value="1"/>
</dbReference>
<proteinExistence type="inferred from homology"/>
<dbReference type="NCBIfam" id="TIGR01828">
    <property type="entry name" value="pyru_phos_dikin"/>
    <property type="match status" value="1"/>
</dbReference>
<dbReference type="SUPFAM" id="SSF52009">
    <property type="entry name" value="Phosphohistidine domain"/>
    <property type="match status" value="1"/>
</dbReference>
<dbReference type="GO" id="GO:0046872">
    <property type="term" value="F:metal ion binding"/>
    <property type="evidence" value="ECO:0007669"/>
    <property type="project" value="UniProtKB-UniRule"/>
</dbReference>
<feature type="active site" description="Proton donor" evidence="13">
    <location>
        <position position="844"/>
    </location>
</feature>
<dbReference type="InterPro" id="IPR036637">
    <property type="entry name" value="Phosphohistidine_dom_sf"/>
</dbReference>
<sequence>MTKWVYSFGDGAAEGRADMKNLLGGKGANLAEMASLGLPVPPGLTISTEVCTYYYDNERQYPSELKDQVAEAIKAIETSVGATFGDPENPLLVSVRSGARVSMPGMMDTVLNLGLNDQTVEGLAKNSENERFAWDSYRRFIQMYSDVVLGVDHYHFEELIDLHKDEKGVDLDTDLTADDWKVLVAAFKKKTQETLGEPFPQDVHDQLWGAIGAVFGSWRIERAKVYRKLNNIPEEWGTAVNVQAMVFGNMGETSATGVAFTRDPSTGENEYYGEYLINAQGEDVVAGIRTPQNLTKAAREKAGAKDLSMEESMPEVFGQLASVFEKLEKHYKDMQDIEFTVQRGKLWMLQTRSGKRTAKAALKIAVELAADGLIDEKTAVMRVEPGALDQLLHPTLDPDAPRDVLTRGLPASPGAAHGAAVFTADEAEEWAKAGKDVILCRTETSPEDIHGMHAAKGILTARGGMTSHAAVVARGMGRPCVSGAGAIRIDAKAEIMHCMGREIKKGDLITIDGASGEVMIGEVKTLQPELAGDFATLMEWADTYRTLKVRTNADTPADTTTAREFGAEGIGLCRTEHMFFEGERIVAVRQMILSETEAGRREALAKLLPMQRADFTEIFKIMRGLPVTIRLLDPPLHEFLPREDDEFEQVAGALGISVEKLKRQANELHEFNPMLGHRGCRLGISYPEIYEMQARAIFEAAVAVEKESGETVVPEVMIPLVATEKELSMLRQRVEAEAAKVFTEQSHTVEYMVGTMIELPRAALQAAKIAQSADFFSFGTNDLTQTAIGISRDDAARFLDEYVKLDIFAQDPFVSIDQEGVGELVKIGTERGRSTKPDLKLGICGEHGGDPASVMFCHDVGLDYVSCSPFRVPIARLAAAQAALR</sequence>
<dbReference type="GO" id="GO:0005524">
    <property type="term" value="F:ATP binding"/>
    <property type="evidence" value="ECO:0007669"/>
    <property type="project" value="UniProtKB-UniRule"/>
</dbReference>
<dbReference type="InterPro" id="IPR015813">
    <property type="entry name" value="Pyrv/PenolPyrv_kinase-like_dom"/>
</dbReference>
<evidence type="ECO:0000256" key="11">
    <source>
        <dbReference type="ARBA" id="ARBA00022842"/>
    </source>
</evidence>
<evidence type="ECO:0000256" key="3">
    <source>
        <dbReference type="ARBA" id="ARBA00007837"/>
    </source>
</evidence>
<evidence type="ECO:0000256" key="2">
    <source>
        <dbReference type="ARBA" id="ARBA00003144"/>
    </source>
</evidence>
<organism evidence="19 20">
    <name type="scientific">Kordiimonas sediminis</name>
    <dbReference type="NCBI Taxonomy" id="1735581"/>
    <lineage>
        <taxon>Bacteria</taxon>
        <taxon>Pseudomonadati</taxon>
        <taxon>Pseudomonadota</taxon>
        <taxon>Alphaproteobacteria</taxon>
        <taxon>Kordiimonadales</taxon>
        <taxon>Kordiimonadaceae</taxon>
        <taxon>Kordiimonas</taxon>
    </lineage>
</organism>
<dbReference type="GO" id="GO:0016301">
    <property type="term" value="F:kinase activity"/>
    <property type="evidence" value="ECO:0007669"/>
    <property type="project" value="UniProtKB-UniRule"/>
</dbReference>
<dbReference type="PIRSF" id="PIRSF000853">
    <property type="entry name" value="PPDK"/>
    <property type="match status" value="1"/>
</dbReference>
<dbReference type="EMBL" id="BNCI01000002">
    <property type="protein sequence ID" value="GHF23295.1"/>
    <property type="molecule type" value="Genomic_DNA"/>
</dbReference>
<evidence type="ECO:0000259" key="16">
    <source>
        <dbReference type="Pfam" id="PF00391"/>
    </source>
</evidence>
<dbReference type="InterPro" id="IPR040442">
    <property type="entry name" value="Pyrv_kinase-like_dom_sf"/>
</dbReference>
<dbReference type="NCBIfam" id="NF004531">
    <property type="entry name" value="PRK05878.1"/>
    <property type="match status" value="1"/>
</dbReference>
<dbReference type="PROSITE" id="PS00370">
    <property type="entry name" value="PEP_ENZYMES_PHOS_SITE"/>
    <property type="match status" value="1"/>
</dbReference>
<evidence type="ECO:0000256" key="5">
    <source>
        <dbReference type="ARBA" id="ARBA00020138"/>
    </source>
</evidence>
<dbReference type="AlphaFoldDB" id="A0A919ARD4"/>
<evidence type="ECO:0000256" key="14">
    <source>
        <dbReference type="PIRSR" id="PIRSR000853-2"/>
    </source>
</evidence>
<keyword evidence="6" id="KW-0808">Transferase</keyword>
<dbReference type="Pfam" id="PF00391">
    <property type="entry name" value="PEP-utilizers"/>
    <property type="match status" value="1"/>
</dbReference>
<feature type="domain" description="Pyruvate phosphate dikinase AMP/ATP-binding" evidence="17">
    <location>
        <begin position="21"/>
        <end position="57"/>
    </location>
</feature>
<evidence type="ECO:0000256" key="9">
    <source>
        <dbReference type="ARBA" id="ARBA00022777"/>
    </source>
</evidence>
<comment type="function">
    <text evidence="2">Catalyzes the reversible phosphorylation of pyruvate and phosphate.</text>
</comment>
<feature type="binding site" evidence="14">
    <location>
        <position position="781"/>
    </location>
    <ligand>
        <name>substrate</name>
    </ligand>
</feature>
<keyword evidence="9" id="KW-0418">Kinase</keyword>
<dbReference type="PROSITE" id="PS00742">
    <property type="entry name" value="PEP_ENZYMES_2"/>
    <property type="match status" value="1"/>
</dbReference>
<dbReference type="GO" id="GO:0050242">
    <property type="term" value="F:pyruvate, phosphate dikinase activity"/>
    <property type="evidence" value="ECO:0007669"/>
    <property type="project" value="UniProtKB-UniRule"/>
</dbReference>
<evidence type="ECO:0000259" key="18">
    <source>
        <dbReference type="Pfam" id="PF02896"/>
    </source>
</evidence>
<dbReference type="InterPro" id="IPR013815">
    <property type="entry name" value="ATP_grasp_subdomain_1"/>
</dbReference>
<evidence type="ECO:0000256" key="10">
    <source>
        <dbReference type="ARBA" id="ARBA00022840"/>
    </source>
</evidence>
<feature type="binding site" evidence="14">
    <location>
        <position position="758"/>
    </location>
    <ligand>
        <name>substrate</name>
    </ligand>
</feature>
<accession>A0A919ARD4</accession>
<evidence type="ECO:0000256" key="6">
    <source>
        <dbReference type="ARBA" id="ARBA00022679"/>
    </source>
</evidence>
<keyword evidence="20" id="KW-1185">Reference proteome</keyword>
<dbReference type="PANTHER" id="PTHR22931:SF9">
    <property type="entry name" value="PYRUVATE, PHOSPHATE DIKINASE 1, CHLOROPLASTIC"/>
    <property type="match status" value="1"/>
</dbReference>
<feature type="binding site" evidence="14">
    <location>
        <position position="782"/>
    </location>
    <ligand>
        <name>substrate</name>
    </ligand>
</feature>
<gene>
    <name evidence="19" type="ORF">GCM10017044_17250</name>
</gene>
<keyword evidence="10" id="KW-0067">ATP-binding</keyword>
<dbReference type="Gene3D" id="3.20.20.60">
    <property type="entry name" value="Phosphoenolpyruvate-binding domains"/>
    <property type="match status" value="1"/>
</dbReference>